<reference evidence="2" key="2">
    <citation type="submission" date="2023-07" db="EMBL/GenBank/DDBJ databases">
        <authorList>
            <consortium name="Lawrence Berkeley National Laboratory"/>
            <person name="Haridas S."/>
            <person name="Hensen N."/>
            <person name="Bonometti L."/>
            <person name="Westerberg I."/>
            <person name="Brannstrom I.O."/>
            <person name="Guillou S."/>
            <person name="Cros-Aarteil S."/>
            <person name="Calhoun S."/>
            <person name="Kuo A."/>
            <person name="Mondo S."/>
            <person name="Pangilinan J."/>
            <person name="Riley R."/>
            <person name="LaButti K."/>
            <person name="Andreopoulos B."/>
            <person name="Lipzen A."/>
            <person name="Chen C."/>
            <person name="Yanf M."/>
            <person name="Daum C."/>
            <person name="Ng V."/>
            <person name="Clum A."/>
            <person name="Steindorff A."/>
            <person name="Ohm R."/>
            <person name="Martin F."/>
            <person name="Silar P."/>
            <person name="Natvig D."/>
            <person name="Lalanne C."/>
            <person name="Gautier V."/>
            <person name="Ament-velasquez S.L."/>
            <person name="Kruys A."/>
            <person name="Hutchinson M.I."/>
            <person name="Powell A.J."/>
            <person name="Barry K."/>
            <person name="Miller A.N."/>
            <person name="Grigoriev I.V."/>
            <person name="Debuchy R."/>
            <person name="Gladieux P."/>
            <person name="Thoren M.H."/>
            <person name="Johannesson H."/>
        </authorList>
    </citation>
    <scope>NUCLEOTIDE SEQUENCE</scope>
    <source>
        <strain evidence="2">FGSC 1904</strain>
    </source>
</reference>
<name>A0AAE0PJI5_SORBR</name>
<evidence type="ECO:0000256" key="1">
    <source>
        <dbReference type="SAM" id="Phobius"/>
    </source>
</evidence>
<feature type="transmembrane region" description="Helical" evidence="1">
    <location>
        <begin position="12"/>
        <end position="32"/>
    </location>
</feature>
<keyword evidence="1" id="KW-1133">Transmembrane helix</keyword>
<sequence length="151" mass="16860">MSMPVRPLGASLLRIYGFILWLYMLVHVHIGMDLRVPTGRFRGSPENSAGKDIMGSITSSCFASYTEEKGPKASWAAKQRASVNRFSAFYMLCALCCRYAVVQALLEAFLGVGRRQENNGNHLFHRCHCLPSQPFPKTTNAQHLRYGSGKC</sequence>
<keyword evidence="1" id="KW-0472">Membrane</keyword>
<dbReference type="EMBL" id="JAUTDP010000003">
    <property type="protein sequence ID" value="KAK3400992.1"/>
    <property type="molecule type" value="Genomic_DNA"/>
</dbReference>
<evidence type="ECO:0000313" key="2">
    <source>
        <dbReference type="EMBL" id="KAK3400992.1"/>
    </source>
</evidence>
<gene>
    <name evidence="2" type="ORF">B0T20DRAFT_390846</name>
</gene>
<keyword evidence="3" id="KW-1185">Reference proteome</keyword>
<dbReference type="Proteomes" id="UP001281003">
    <property type="component" value="Unassembled WGS sequence"/>
</dbReference>
<organism evidence="2 3">
    <name type="scientific">Sordaria brevicollis</name>
    <dbReference type="NCBI Taxonomy" id="83679"/>
    <lineage>
        <taxon>Eukaryota</taxon>
        <taxon>Fungi</taxon>
        <taxon>Dikarya</taxon>
        <taxon>Ascomycota</taxon>
        <taxon>Pezizomycotina</taxon>
        <taxon>Sordariomycetes</taxon>
        <taxon>Sordariomycetidae</taxon>
        <taxon>Sordariales</taxon>
        <taxon>Sordariaceae</taxon>
        <taxon>Sordaria</taxon>
    </lineage>
</organism>
<dbReference type="AlphaFoldDB" id="A0AAE0PJI5"/>
<keyword evidence="1" id="KW-0812">Transmembrane</keyword>
<comment type="caution">
    <text evidence="2">The sequence shown here is derived from an EMBL/GenBank/DDBJ whole genome shotgun (WGS) entry which is preliminary data.</text>
</comment>
<reference evidence="2" key="1">
    <citation type="journal article" date="2023" name="Mol. Phylogenet. Evol.">
        <title>Genome-scale phylogeny and comparative genomics of the fungal order Sordariales.</title>
        <authorList>
            <person name="Hensen N."/>
            <person name="Bonometti L."/>
            <person name="Westerberg I."/>
            <person name="Brannstrom I.O."/>
            <person name="Guillou S."/>
            <person name="Cros-Aarteil S."/>
            <person name="Calhoun S."/>
            <person name="Haridas S."/>
            <person name="Kuo A."/>
            <person name="Mondo S."/>
            <person name="Pangilinan J."/>
            <person name="Riley R."/>
            <person name="LaButti K."/>
            <person name="Andreopoulos B."/>
            <person name="Lipzen A."/>
            <person name="Chen C."/>
            <person name="Yan M."/>
            <person name="Daum C."/>
            <person name="Ng V."/>
            <person name="Clum A."/>
            <person name="Steindorff A."/>
            <person name="Ohm R.A."/>
            <person name="Martin F."/>
            <person name="Silar P."/>
            <person name="Natvig D.O."/>
            <person name="Lalanne C."/>
            <person name="Gautier V."/>
            <person name="Ament-Velasquez S.L."/>
            <person name="Kruys A."/>
            <person name="Hutchinson M.I."/>
            <person name="Powell A.J."/>
            <person name="Barry K."/>
            <person name="Miller A.N."/>
            <person name="Grigoriev I.V."/>
            <person name="Debuchy R."/>
            <person name="Gladieux P."/>
            <person name="Hiltunen Thoren M."/>
            <person name="Johannesson H."/>
        </authorList>
    </citation>
    <scope>NUCLEOTIDE SEQUENCE</scope>
    <source>
        <strain evidence="2">FGSC 1904</strain>
    </source>
</reference>
<accession>A0AAE0PJI5</accession>
<protein>
    <submittedName>
        <fullName evidence="2">Uncharacterized protein</fullName>
    </submittedName>
</protein>
<proteinExistence type="predicted"/>
<evidence type="ECO:0000313" key="3">
    <source>
        <dbReference type="Proteomes" id="UP001281003"/>
    </source>
</evidence>